<dbReference type="OrthoDB" id="164757at2"/>
<organism evidence="1 2">
    <name type="scientific">Dictyobacter arantiisoli</name>
    <dbReference type="NCBI Taxonomy" id="2014874"/>
    <lineage>
        <taxon>Bacteria</taxon>
        <taxon>Bacillati</taxon>
        <taxon>Chloroflexota</taxon>
        <taxon>Ktedonobacteria</taxon>
        <taxon>Ktedonobacterales</taxon>
        <taxon>Dictyobacteraceae</taxon>
        <taxon>Dictyobacter</taxon>
    </lineage>
</organism>
<sequence length="81" mass="9531">MVEKRAQEEQQLLFARSQTKYAWKNVQSVERGNFIVIKQEEVRILGLKPDNDFLMLSYTDPVSGTKAEQLFNLTDYVYTRL</sequence>
<accession>A0A5A5TF56</accession>
<evidence type="ECO:0000313" key="1">
    <source>
        <dbReference type="EMBL" id="GCF09639.1"/>
    </source>
</evidence>
<dbReference type="AlphaFoldDB" id="A0A5A5TF56"/>
<dbReference type="RefSeq" id="WP_149402566.1">
    <property type="nucleotide sequence ID" value="NZ_BIXY01000048.1"/>
</dbReference>
<dbReference type="EMBL" id="BIXY01000048">
    <property type="protein sequence ID" value="GCF09639.1"/>
    <property type="molecule type" value="Genomic_DNA"/>
</dbReference>
<protein>
    <submittedName>
        <fullName evidence="1">Uncharacterized protein</fullName>
    </submittedName>
</protein>
<evidence type="ECO:0000313" key="2">
    <source>
        <dbReference type="Proteomes" id="UP000322530"/>
    </source>
</evidence>
<gene>
    <name evidence="1" type="ORF">KDI_32030</name>
</gene>
<name>A0A5A5TF56_9CHLR</name>
<keyword evidence="2" id="KW-1185">Reference proteome</keyword>
<dbReference type="Proteomes" id="UP000322530">
    <property type="component" value="Unassembled WGS sequence"/>
</dbReference>
<proteinExistence type="predicted"/>
<comment type="caution">
    <text evidence="1">The sequence shown here is derived from an EMBL/GenBank/DDBJ whole genome shotgun (WGS) entry which is preliminary data.</text>
</comment>
<reference evidence="1 2" key="1">
    <citation type="submission" date="2019-01" db="EMBL/GenBank/DDBJ databases">
        <title>Draft genome sequence of Dictyobacter sp. Uno17.</title>
        <authorList>
            <person name="Wang C.M."/>
            <person name="Zheng Y."/>
            <person name="Sakai Y."/>
            <person name="Abe K."/>
            <person name="Yokota A."/>
            <person name="Yabe S."/>
        </authorList>
    </citation>
    <scope>NUCLEOTIDE SEQUENCE [LARGE SCALE GENOMIC DNA]</scope>
    <source>
        <strain evidence="1 2">Uno17</strain>
    </source>
</reference>